<evidence type="ECO:0000256" key="11">
    <source>
        <dbReference type="ARBA" id="ARBA00023204"/>
    </source>
</evidence>
<feature type="active site" evidence="13">
    <location>
        <position position="69"/>
    </location>
</feature>
<evidence type="ECO:0000256" key="13">
    <source>
        <dbReference type="HAMAP-Rule" id="MF_00034"/>
    </source>
</evidence>
<evidence type="ECO:0000256" key="8">
    <source>
        <dbReference type="ARBA" id="ARBA00022842"/>
    </source>
</evidence>
<keyword evidence="5 13" id="KW-0255">Endonuclease</keyword>
<evidence type="ECO:0000313" key="16">
    <source>
        <dbReference type="Proteomes" id="UP000623958"/>
    </source>
</evidence>
<dbReference type="SUPFAM" id="SSF53098">
    <property type="entry name" value="Ribonuclease H-like"/>
    <property type="match status" value="1"/>
</dbReference>
<dbReference type="PANTHER" id="PTHR30194">
    <property type="entry name" value="CROSSOVER JUNCTION ENDODEOXYRIBONUCLEASE RUVC"/>
    <property type="match status" value="1"/>
</dbReference>
<comment type="catalytic activity">
    <reaction evidence="12 13">
        <text>Endonucleolytic cleavage at a junction such as a reciprocal single-stranded crossover between two homologous DNA duplexes (Holliday junction).</text>
        <dbReference type="EC" id="3.1.21.10"/>
    </reaction>
</comment>
<evidence type="ECO:0000256" key="6">
    <source>
        <dbReference type="ARBA" id="ARBA00022763"/>
    </source>
</evidence>
<feature type="binding site" evidence="13">
    <location>
        <position position="8"/>
    </location>
    <ligand>
        <name>Mg(2+)</name>
        <dbReference type="ChEBI" id="CHEBI:18420"/>
        <label>1</label>
    </ligand>
</feature>
<gene>
    <name evidence="13 15" type="primary">ruvC</name>
    <name evidence="15" type="ORF">GCM10009090_08480</name>
</gene>
<dbReference type="RefSeq" id="WP_140719202.1">
    <property type="nucleotide sequence ID" value="NZ_BNBA01000005.1"/>
</dbReference>
<dbReference type="GO" id="GO:0006281">
    <property type="term" value="P:DNA repair"/>
    <property type="evidence" value="ECO:0007669"/>
    <property type="project" value="UniProtKB-UniRule"/>
</dbReference>
<keyword evidence="10 13" id="KW-0233">DNA recombination</keyword>
<evidence type="ECO:0000256" key="10">
    <source>
        <dbReference type="ARBA" id="ARBA00023172"/>
    </source>
</evidence>
<dbReference type="GO" id="GO:0003677">
    <property type="term" value="F:DNA binding"/>
    <property type="evidence" value="ECO:0007669"/>
    <property type="project" value="UniProtKB-KW"/>
</dbReference>
<sequence length="173" mass="18500">MTRILGIDPGSQRTGIGIIDVDAAGRARYVHHVPLVLLGEGDFAQRLKRLLHGLAALIEEYRPDEVAIEQVFVGKSADSALKLGQARGAAISAVVLHDLPVHEYAAKEIKLALVGKGSADKVQVQHMVGVMLNLKGKLQADAADALAVAITHAHVRTTAQRLGVNTKQAWSRK</sequence>
<dbReference type="NCBIfam" id="TIGR00228">
    <property type="entry name" value="ruvC"/>
    <property type="match status" value="1"/>
</dbReference>
<keyword evidence="7 13" id="KW-0378">Hydrolase</keyword>
<evidence type="ECO:0000256" key="4">
    <source>
        <dbReference type="ARBA" id="ARBA00022723"/>
    </source>
</evidence>
<organism evidence="15 16">
    <name type="scientific">Xanthomonas boreopolis</name>
    <dbReference type="NCBI Taxonomy" id="86183"/>
    <lineage>
        <taxon>Bacteria</taxon>
        <taxon>Pseudomonadati</taxon>
        <taxon>Pseudomonadota</taxon>
        <taxon>Gammaproteobacteria</taxon>
        <taxon>Lysobacterales</taxon>
        <taxon>Lysobacteraceae</taxon>
        <taxon>Xanthomonas</taxon>
    </lineage>
</organism>
<comment type="cofactor">
    <cofactor evidence="13">
        <name>Mg(2+)</name>
        <dbReference type="ChEBI" id="CHEBI:18420"/>
    </cofactor>
    <text evidence="13">Binds 2 Mg(2+) ion per subunit.</text>
</comment>
<comment type="similarity">
    <text evidence="1 13">Belongs to the RuvC family.</text>
</comment>
<evidence type="ECO:0000256" key="7">
    <source>
        <dbReference type="ARBA" id="ARBA00022801"/>
    </source>
</evidence>
<keyword evidence="8 13" id="KW-0460">Magnesium</keyword>
<dbReference type="PROSITE" id="PS01321">
    <property type="entry name" value="RUVC"/>
    <property type="match status" value="1"/>
</dbReference>
<proteinExistence type="inferred from homology"/>
<dbReference type="InterPro" id="IPR020563">
    <property type="entry name" value="X-over_junc_endoDNase_Mg_BS"/>
</dbReference>
<comment type="caution">
    <text evidence="15">The sequence shown here is derived from an EMBL/GenBank/DDBJ whole genome shotgun (WGS) entry which is preliminary data.</text>
</comment>
<name>A0A919KH45_9XANT</name>
<keyword evidence="9 13" id="KW-0238">DNA-binding</keyword>
<keyword evidence="11 13" id="KW-0234">DNA repair</keyword>
<dbReference type="PANTHER" id="PTHR30194:SF3">
    <property type="entry name" value="CROSSOVER JUNCTION ENDODEOXYRIBONUCLEASE RUVC"/>
    <property type="match status" value="1"/>
</dbReference>
<dbReference type="InterPro" id="IPR012337">
    <property type="entry name" value="RNaseH-like_sf"/>
</dbReference>
<evidence type="ECO:0000256" key="1">
    <source>
        <dbReference type="ARBA" id="ARBA00009518"/>
    </source>
</evidence>
<dbReference type="InterPro" id="IPR002176">
    <property type="entry name" value="X-over_junc_endoDNase_RuvC"/>
</dbReference>
<dbReference type="EC" id="3.1.21.10" evidence="13 14"/>
<dbReference type="GO" id="GO:0006310">
    <property type="term" value="P:DNA recombination"/>
    <property type="evidence" value="ECO:0007669"/>
    <property type="project" value="UniProtKB-UniRule"/>
</dbReference>
<comment type="subunit">
    <text evidence="13">Homodimer which binds Holliday junction (HJ) DNA. The HJ becomes 2-fold symmetrical on binding to RuvC with unstacked arms; it has a different conformation from HJ DNA in complex with RuvA. In the full resolvosome a probable DNA-RuvA(4)-RuvB(12)-RuvC(2) complex forms which resolves the HJ.</text>
</comment>
<dbReference type="Proteomes" id="UP000623958">
    <property type="component" value="Unassembled WGS sequence"/>
</dbReference>
<dbReference type="InterPro" id="IPR036397">
    <property type="entry name" value="RNaseH_sf"/>
</dbReference>
<dbReference type="GO" id="GO:0000287">
    <property type="term" value="F:magnesium ion binding"/>
    <property type="evidence" value="ECO:0007669"/>
    <property type="project" value="UniProtKB-UniRule"/>
</dbReference>
<evidence type="ECO:0000256" key="9">
    <source>
        <dbReference type="ARBA" id="ARBA00023125"/>
    </source>
</evidence>
<evidence type="ECO:0000313" key="15">
    <source>
        <dbReference type="EMBL" id="GHH49319.1"/>
    </source>
</evidence>
<dbReference type="Gene3D" id="3.30.420.10">
    <property type="entry name" value="Ribonuclease H-like superfamily/Ribonuclease H"/>
    <property type="match status" value="1"/>
</dbReference>
<keyword evidence="2 13" id="KW-0963">Cytoplasm</keyword>
<dbReference type="GO" id="GO:0008821">
    <property type="term" value="F:crossover junction DNA endonuclease activity"/>
    <property type="evidence" value="ECO:0007669"/>
    <property type="project" value="UniProtKB-UniRule"/>
</dbReference>
<dbReference type="GO" id="GO:0005737">
    <property type="term" value="C:cytoplasm"/>
    <property type="evidence" value="ECO:0007669"/>
    <property type="project" value="UniProtKB-SubCell"/>
</dbReference>
<feature type="binding site" evidence="13">
    <location>
        <position position="69"/>
    </location>
    <ligand>
        <name>Mg(2+)</name>
        <dbReference type="ChEBI" id="CHEBI:18420"/>
        <label>2</label>
    </ligand>
</feature>
<evidence type="ECO:0000256" key="14">
    <source>
        <dbReference type="NCBIfam" id="TIGR00228"/>
    </source>
</evidence>
<evidence type="ECO:0000256" key="12">
    <source>
        <dbReference type="ARBA" id="ARBA00029354"/>
    </source>
</evidence>
<dbReference type="HAMAP" id="MF_00034">
    <property type="entry name" value="RuvC"/>
    <property type="match status" value="1"/>
</dbReference>
<keyword evidence="3 13" id="KW-0540">Nuclease</keyword>
<dbReference type="AlphaFoldDB" id="A0A919KH45"/>
<comment type="function">
    <text evidence="13">The RuvA-RuvB-RuvC complex processes Holliday junction (HJ) DNA during genetic recombination and DNA repair. Endonuclease that resolves HJ intermediates. Cleaves cruciform DNA by making single-stranded nicks across the HJ at symmetrical positions within the homologous arms, yielding a 5'-phosphate and a 3'-hydroxyl group; requires a central core of homology in the junction. The consensus cleavage sequence is 5'-(A/T)TT(C/G)-3'. Cleavage occurs on the 3'-side of the TT dinucleotide at the point of strand exchange. HJ branch migration catalyzed by RuvA-RuvB allows RuvC to scan DNA until it finds its consensus sequence, where it cleaves and resolves the cruciform DNA.</text>
</comment>
<dbReference type="CDD" id="cd16962">
    <property type="entry name" value="RuvC"/>
    <property type="match status" value="1"/>
</dbReference>
<dbReference type="EMBL" id="BNBA01000005">
    <property type="protein sequence ID" value="GHH49319.1"/>
    <property type="molecule type" value="Genomic_DNA"/>
</dbReference>
<evidence type="ECO:0000256" key="3">
    <source>
        <dbReference type="ARBA" id="ARBA00022722"/>
    </source>
</evidence>
<feature type="active site" evidence="13">
    <location>
        <position position="141"/>
    </location>
</feature>
<keyword evidence="4 13" id="KW-0479">Metal-binding</keyword>
<protein>
    <recommendedName>
        <fullName evidence="13 14">Crossover junction endodeoxyribonuclease RuvC</fullName>
        <ecNumber evidence="13 14">3.1.21.10</ecNumber>
    </recommendedName>
    <alternativeName>
        <fullName evidence="13">Holliday junction nuclease RuvC</fullName>
    </alternativeName>
    <alternativeName>
        <fullName evidence="13">Holliday junction resolvase RuvC</fullName>
    </alternativeName>
</protein>
<evidence type="ECO:0000256" key="5">
    <source>
        <dbReference type="ARBA" id="ARBA00022759"/>
    </source>
</evidence>
<keyword evidence="6 13" id="KW-0227">DNA damage</keyword>
<dbReference type="PRINTS" id="PR00696">
    <property type="entry name" value="RSOLVASERUVC"/>
</dbReference>
<keyword evidence="16" id="KW-1185">Reference proteome</keyword>
<comment type="subcellular location">
    <subcellularLocation>
        <location evidence="13">Cytoplasm</location>
    </subcellularLocation>
</comment>
<feature type="active site" evidence="13">
    <location>
        <position position="8"/>
    </location>
</feature>
<evidence type="ECO:0000256" key="2">
    <source>
        <dbReference type="ARBA" id="ARBA00022490"/>
    </source>
</evidence>
<dbReference type="Pfam" id="PF02075">
    <property type="entry name" value="RuvC"/>
    <property type="match status" value="1"/>
</dbReference>
<accession>A0A919KH45</accession>
<dbReference type="GO" id="GO:0048476">
    <property type="term" value="C:Holliday junction resolvase complex"/>
    <property type="evidence" value="ECO:0007669"/>
    <property type="project" value="UniProtKB-UniRule"/>
</dbReference>
<reference evidence="15" key="2">
    <citation type="submission" date="2020-09" db="EMBL/GenBank/DDBJ databases">
        <authorList>
            <person name="Sun Q."/>
            <person name="Ohkuma M."/>
        </authorList>
    </citation>
    <scope>NUCLEOTIDE SEQUENCE</scope>
    <source>
        <strain evidence="15">JCM 13306</strain>
    </source>
</reference>
<feature type="binding site" evidence="13">
    <location>
        <position position="141"/>
    </location>
    <ligand>
        <name>Mg(2+)</name>
        <dbReference type="ChEBI" id="CHEBI:18420"/>
        <label>1</label>
    </ligand>
</feature>
<dbReference type="FunFam" id="3.30.420.10:FF:000002">
    <property type="entry name" value="Crossover junction endodeoxyribonuclease RuvC"/>
    <property type="match status" value="1"/>
</dbReference>
<reference evidence="15" key="1">
    <citation type="journal article" date="2014" name="Int. J. Syst. Evol. Microbiol.">
        <title>Complete genome sequence of Corynebacterium casei LMG S-19264T (=DSM 44701T), isolated from a smear-ripened cheese.</title>
        <authorList>
            <consortium name="US DOE Joint Genome Institute (JGI-PGF)"/>
            <person name="Walter F."/>
            <person name="Albersmeier A."/>
            <person name="Kalinowski J."/>
            <person name="Ruckert C."/>
        </authorList>
    </citation>
    <scope>NUCLEOTIDE SEQUENCE</scope>
    <source>
        <strain evidence="15">JCM 13306</strain>
    </source>
</reference>